<organism evidence="2 3">
    <name type="scientific">Gossypium arboreum</name>
    <name type="common">Tree cotton</name>
    <name type="synonym">Gossypium nanking</name>
    <dbReference type="NCBI Taxonomy" id="29729"/>
    <lineage>
        <taxon>Eukaryota</taxon>
        <taxon>Viridiplantae</taxon>
        <taxon>Streptophyta</taxon>
        <taxon>Embryophyta</taxon>
        <taxon>Tracheophyta</taxon>
        <taxon>Spermatophyta</taxon>
        <taxon>Magnoliopsida</taxon>
        <taxon>eudicotyledons</taxon>
        <taxon>Gunneridae</taxon>
        <taxon>Pentapetalae</taxon>
        <taxon>rosids</taxon>
        <taxon>malvids</taxon>
        <taxon>Malvales</taxon>
        <taxon>Malvaceae</taxon>
        <taxon>Malvoideae</taxon>
        <taxon>Gossypium</taxon>
    </lineage>
</organism>
<reference evidence="2 3" key="1">
    <citation type="submission" date="2023-03" db="EMBL/GenBank/DDBJ databases">
        <title>WGS of Gossypium arboreum.</title>
        <authorList>
            <person name="Yu D."/>
        </authorList>
    </citation>
    <scope>NUCLEOTIDE SEQUENCE [LARGE SCALE GENOMIC DNA]</scope>
    <source>
        <tissue evidence="2">Leaf</tissue>
    </source>
</reference>
<keyword evidence="3" id="KW-1185">Reference proteome</keyword>
<dbReference type="InterPro" id="IPR036397">
    <property type="entry name" value="RNaseH_sf"/>
</dbReference>
<comment type="caution">
    <text evidence="2">The sequence shown here is derived from an EMBL/GenBank/DDBJ whole genome shotgun (WGS) entry which is preliminary data.</text>
</comment>
<dbReference type="Proteomes" id="UP001358586">
    <property type="component" value="Chromosome 7"/>
</dbReference>
<dbReference type="PANTHER" id="PTHR47723:SF13">
    <property type="entry name" value="PUTATIVE-RELATED"/>
    <property type="match status" value="1"/>
</dbReference>
<evidence type="ECO:0000259" key="1">
    <source>
        <dbReference type="Pfam" id="PF13456"/>
    </source>
</evidence>
<name>A0ABR0PG29_GOSAR</name>
<dbReference type="InterPro" id="IPR044730">
    <property type="entry name" value="RNase_H-like_dom_plant"/>
</dbReference>
<evidence type="ECO:0000313" key="2">
    <source>
        <dbReference type="EMBL" id="KAK5820130.1"/>
    </source>
</evidence>
<dbReference type="InterPro" id="IPR012337">
    <property type="entry name" value="RNaseH-like_sf"/>
</dbReference>
<evidence type="ECO:0000313" key="3">
    <source>
        <dbReference type="Proteomes" id="UP001358586"/>
    </source>
</evidence>
<feature type="domain" description="RNase H type-1" evidence="1">
    <location>
        <begin position="3"/>
        <end position="91"/>
    </location>
</feature>
<sequence>MVDSGDVAVGGVIRDDQGMWIPGFNRRLGQCSVFNADLWGILDSLLLLQNRHCDKVLIRTDSMEVLQAIHGAFSLTYFSALIRHIHKLLQEVGH</sequence>
<dbReference type="InterPro" id="IPR053151">
    <property type="entry name" value="RNase_H-like"/>
</dbReference>
<protein>
    <recommendedName>
        <fullName evidence="1">RNase H type-1 domain-containing protein</fullName>
    </recommendedName>
</protein>
<dbReference type="Gene3D" id="3.30.420.10">
    <property type="entry name" value="Ribonuclease H-like superfamily/Ribonuclease H"/>
    <property type="match status" value="1"/>
</dbReference>
<proteinExistence type="predicted"/>
<dbReference type="InterPro" id="IPR002156">
    <property type="entry name" value="RNaseH_domain"/>
</dbReference>
<accession>A0ABR0PG29</accession>
<dbReference type="CDD" id="cd06222">
    <property type="entry name" value="RNase_H_like"/>
    <property type="match status" value="1"/>
</dbReference>
<dbReference type="EMBL" id="JARKNE010000007">
    <property type="protein sequence ID" value="KAK5820130.1"/>
    <property type="molecule type" value="Genomic_DNA"/>
</dbReference>
<gene>
    <name evidence="2" type="ORF">PVK06_025176</name>
</gene>
<dbReference type="PANTHER" id="PTHR47723">
    <property type="entry name" value="OS05G0353850 PROTEIN"/>
    <property type="match status" value="1"/>
</dbReference>
<dbReference type="Pfam" id="PF13456">
    <property type="entry name" value="RVT_3"/>
    <property type="match status" value="1"/>
</dbReference>
<dbReference type="SUPFAM" id="SSF53098">
    <property type="entry name" value="Ribonuclease H-like"/>
    <property type="match status" value="1"/>
</dbReference>